<keyword evidence="2" id="KW-1227">Viral tail protein</keyword>
<comment type="subcellular location">
    <subcellularLocation>
        <location evidence="1">Virion</location>
    </subcellularLocation>
</comment>
<evidence type="ECO:0000256" key="1">
    <source>
        <dbReference type="ARBA" id="ARBA00004328"/>
    </source>
</evidence>
<evidence type="ECO:0000256" key="2">
    <source>
        <dbReference type="ARBA" id="ARBA00022732"/>
    </source>
</evidence>
<dbReference type="EMBL" id="LR796674">
    <property type="protein sequence ID" value="CAB4159088.1"/>
    <property type="molecule type" value="Genomic_DNA"/>
</dbReference>
<dbReference type="Pfam" id="PF13884">
    <property type="entry name" value="Peptidase_S74"/>
    <property type="match status" value="1"/>
</dbReference>
<dbReference type="PROSITE" id="PS51688">
    <property type="entry name" value="ICA"/>
    <property type="match status" value="1"/>
</dbReference>
<keyword evidence="2" id="KW-0946">Virion</keyword>
<sequence>MSNVPTNLIPTRITGLPEYLGSSTLGYMPYIIDGRTYKVQFANIAAVGAVPSTREINTGSGLGGGGDLSANRTIYILPGGVDDSRLSATGVTAGTYGAADSVPVLTVNAQGRVTDVTLAPIVLSNYVPTSRTITAGAGLTGGGDLSANRSFAVNFSSTTPEPLGPGSPGVSTVAARGDHVHPAVDLSDTTETQGVLPLSRGGTGNSLSPVAGAIVYSSNDKLYLTTAGSVGQVLRSGGPGGVPFWTDVGAGTVTSVAVATANGFAGTVASPTLSPVITLSTTVTGMVKGNGTAVSAATAGVDYVEPGAYTASGLTMATARLLGRTTASVGAAQEISVGTGLTLSTGSLVNAAPDQVVSLTGAGTTTVTGTYPSFTITSNDSTAGTVTSVNASGGTTGMSFTGGPVTSAGTLTLNGTLAVSNGGTGATDAVAALTNLGAYPASNPAGYTSNVGTVTSVSGTGTVSGLSLSGTVTSAGSLTLGGTLVVTPSDFASQTANTVLAAPNGSAGVPTFRAIVAADIPTLNQNTTGTAGNVSGIVAVANGGTGASVAATARSNLGAAASGANTDITSIALTTGTISTSPVSGTDIVNKAYADSIASGINFHQSVRLATAAALPAYTYNNGTSGVGATITANANAALSVDGVAVVVGNRILVKNESGAAEAYNGVYTVTQTGSGAAPYILTRATDFDSSGSGVDQIDAGDFFLVTAGSTQANTSWVQQTPLPITVGTTAIVFTQFAAPVLYSAGTGLTLTGTTFSITNTGVSASTYGSASSVPVIAVNAQGQLTSASSSSIAIAASQITSGALAIANGGTGATDASGALSNLGAYPASNPAGYTSNVGTVTSVNLTAGTGVSVSGGPITASGSITVTNTAPDQVVSLTGAGATTVTGTYPNFTISSPTAGAGTVTSIDVSGGTTGLTTSGGPVTSSGTITLAGTLNVANGGTGATTLSSGYVLKGNGTSAVSASVIYDNGTNVVIGGTTANSKLDVNGDLTLRNGSGVIIGTIANSGGWYDFAGSTNVNGTQMSHSGTLRFLTASTERMRIDSSGRLFLGATTGVGNDQMLVAFNSSTAVTQAINMRDNNASGNGNSFLVLRRSDDTYLGAIGRSGTDSAMFVEGNSYLTLRTGGTERMRIAADGTMTLSIGGVSNTHQFNYNESGGEIQLIDSTGAGPILIDNVSGLARFYKVGTGAMSIGTTGANYLQFITNGSDRLNISSGGSVTASVDMRAPIFYDSNDTAYYIDAASTSVLSNVQFGTSPGSPGNGRIIRAPGSPYSIRQEFGSDNSGWRYGIAKNVSGTVAIQFYVQDDGQVGATGDFRAPIFYDSNNTAFYADMAGTSNFNQINLGDSTKFIRGGGSGQTILGVGSVNDAYLQVGGSYYSIWNSGNFTPGNYLPLTGGTLTGNLTLNSGSPTITFSSTTSGRSSAFGMTDAYNMYLNAPGGGVLFLSNFQAPIMYDRDNTGYYIDPASTSLTNIMAVGQGLAVFDLSTVASDPYGLVGITRRTDNNYSYLGFTRAGQHAMGMGIDTGNTFWIGGCSAGYNGVRTSSWLLMHTSGYVTAPVDMRSPIFYDSNNTAYYLDPASRSILSNISVITGATECGIRFRGDTLDFVGRYSDYMSLYNQISGGEFKIFNSGSAYLNVYGENGASWRAPIFYDSNDTGYYVDPNTTATSFRGRGEIFLGPNTSGQYLRVGGNGGATDHSTVSTSNGNLHIDAKAGNNLYLAWYNTSTVNVGGSLTANGNITAYSDIRIKDNIETIPSALDKLDKIRGVTYTRTDRDDKERRYAGVIAQEIEQVLPEAIFENEEYKSVDYNATIGLLIEAVKELTNKVKALEAKE</sequence>
<name>A0A6J5P6K4_9CAUD</name>
<proteinExistence type="predicted"/>
<dbReference type="EMBL" id="LR796814">
    <property type="protein sequence ID" value="CAB4167133.1"/>
    <property type="molecule type" value="Genomic_DNA"/>
</dbReference>
<evidence type="ECO:0000313" key="4">
    <source>
        <dbReference type="EMBL" id="CAB4159088.1"/>
    </source>
</evidence>
<evidence type="ECO:0000259" key="3">
    <source>
        <dbReference type="PROSITE" id="PS51688"/>
    </source>
</evidence>
<dbReference type="InterPro" id="IPR030392">
    <property type="entry name" value="S74_ICA"/>
</dbReference>
<gene>
    <name evidence="4" type="ORF">UFOVP714_58</name>
    <name evidence="5" type="ORF">UFOVP864_2</name>
</gene>
<accession>A0A6J5P6K4</accession>
<reference evidence="5" key="1">
    <citation type="submission" date="2020-04" db="EMBL/GenBank/DDBJ databases">
        <authorList>
            <person name="Chiriac C."/>
            <person name="Salcher M."/>
            <person name="Ghai R."/>
            <person name="Kavagutti S V."/>
        </authorList>
    </citation>
    <scope>NUCLEOTIDE SEQUENCE</scope>
</reference>
<protein>
    <submittedName>
        <fullName evidence="5">Intramolecular chaperone auto-processing domain containing protein</fullName>
    </submittedName>
</protein>
<organism evidence="5">
    <name type="scientific">uncultured Caudovirales phage</name>
    <dbReference type="NCBI Taxonomy" id="2100421"/>
    <lineage>
        <taxon>Viruses</taxon>
        <taxon>Duplodnaviria</taxon>
        <taxon>Heunggongvirae</taxon>
        <taxon>Uroviricota</taxon>
        <taxon>Caudoviricetes</taxon>
        <taxon>Peduoviridae</taxon>
        <taxon>Maltschvirus</taxon>
        <taxon>Maltschvirus maltsch</taxon>
    </lineage>
</organism>
<feature type="domain" description="Peptidase S74" evidence="3">
    <location>
        <begin position="1744"/>
        <end position="1834"/>
    </location>
</feature>
<dbReference type="GO" id="GO:0098015">
    <property type="term" value="C:virus tail"/>
    <property type="evidence" value="ECO:0007669"/>
    <property type="project" value="UniProtKB-KW"/>
</dbReference>
<evidence type="ECO:0000313" key="5">
    <source>
        <dbReference type="EMBL" id="CAB4167133.1"/>
    </source>
</evidence>